<sequence>MSSPLWCDWQAVNLPMDCHNDIDLQICQSMAAIMSSRGTPSRSRFAQMLAAEQIKRGQTDREVAENHGWLQQTFSRWKLGSLPRQHMFASIANFLETDENAVREMVEEAQESAASTKLPNVAAFNAARVYGRVTDRKDGKYVFDAFNKGRKRIPDGRYAILIDTKIMEPALPVGTKAWLDPAIWPAPGNEVLAHTKGGAAWIGRLVGVSGTSAEIERYAAAGRETMTVRDVEAVHVIVLSERLAS</sequence>
<dbReference type="EMBL" id="JACIFY010000004">
    <property type="protein sequence ID" value="MBB4235091.1"/>
    <property type="molecule type" value="Genomic_DNA"/>
</dbReference>
<protein>
    <submittedName>
        <fullName evidence="1">Uncharacterized protein</fullName>
    </submittedName>
</protein>
<proteinExistence type="predicted"/>
<accession>A0A7W6W495</accession>
<dbReference type="AlphaFoldDB" id="A0A7W6W495"/>
<gene>
    <name evidence="1" type="ORF">GGD57_001649</name>
</gene>
<dbReference type="RefSeq" id="WP_246713585.1">
    <property type="nucleotide sequence ID" value="NZ_JACIFY010000004.1"/>
</dbReference>
<name>A0A7W6W495_9HYPH</name>
<dbReference type="Proteomes" id="UP000540909">
    <property type="component" value="Unassembled WGS sequence"/>
</dbReference>
<evidence type="ECO:0000313" key="1">
    <source>
        <dbReference type="EMBL" id="MBB4235091.1"/>
    </source>
</evidence>
<organism evidence="1 2">
    <name type="scientific">Rhizobium esperanzae</name>
    <dbReference type="NCBI Taxonomy" id="1967781"/>
    <lineage>
        <taxon>Bacteria</taxon>
        <taxon>Pseudomonadati</taxon>
        <taxon>Pseudomonadota</taxon>
        <taxon>Alphaproteobacteria</taxon>
        <taxon>Hyphomicrobiales</taxon>
        <taxon>Rhizobiaceae</taxon>
        <taxon>Rhizobium/Agrobacterium group</taxon>
        <taxon>Rhizobium</taxon>
    </lineage>
</organism>
<comment type="caution">
    <text evidence="1">The sequence shown here is derived from an EMBL/GenBank/DDBJ whole genome shotgun (WGS) entry which is preliminary data.</text>
</comment>
<reference evidence="1 2" key="1">
    <citation type="submission" date="2020-08" db="EMBL/GenBank/DDBJ databases">
        <title>Genomic Encyclopedia of Type Strains, Phase IV (KMG-V): Genome sequencing to study the core and pangenomes of soil and plant-associated prokaryotes.</title>
        <authorList>
            <person name="Whitman W."/>
        </authorList>
    </citation>
    <scope>NUCLEOTIDE SEQUENCE [LARGE SCALE GENOMIC DNA]</scope>
    <source>
        <strain evidence="1 2">SEMIA 4089</strain>
    </source>
</reference>
<evidence type="ECO:0000313" key="2">
    <source>
        <dbReference type="Proteomes" id="UP000540909"/>
    </source>
</evidence>